<dbReference type="GO" id="GO:0005737">
    <property type="term" value="C:cytoplasm"/>
    <property type="evidence" value="ECO:0007669"/>
    <property type="project" value="UniProtKB-SubCell"/>
</dbReference>
<evidence type="ECO:0000256" key="1">
    <source>
        <dbReference type="ARBA" id="ARBA00004496"/>
    </source>
</evidence>
<dbReference type="Pfam" id="PF21982">
    <property type="entry name" value="RecX_HTH1"/>
    <property type="match status" value="1"/>
</dbReference>
<dbReference type="Gene3D" id="1.10.10.10">
    <property type="entry name" value="Winged helix-like DNA-binding domain superfamily/Winged helix DNA-binding domain"/>
    <property type="match status" value="1"/>
</dbReference>
<comment type="subcellular location">
    <subcellularLocation>
        <location evidence="1">Cytoplasm</location>
    </subcellularLocation>
</comment>
<name>A0A7U6JEL5_CALEA</name>
<evidence type="ECO:0000256" key="4">
    <source>
        <dbReference type="ARBA" id="ARBA00022490"/>
    </source>
</evidence>
<dbReference type="PANTHER" id="PTHR33602:SF1">
    <property type="entry name" value="REGULATORY PROTEIN RECX FAMILY PROTEIN"/>
    <property type="match status" value="1"/>
</dbReference>
<accession>A0A7U6JEL5</accession>
<dbReference type="InterPro" id="IPR036388">
    <property type="entry name" value="WH-like_DNA-bd_sf"/>
</dbReference>
<reference evidence="6 7" key="1">
    <citation type="submission" date="2011-01" db="EMBL/GenBank/DDBJ databases">
        <title>Whole genome sequence of Caldisericum exile AZM16c01.</title>
        <authorList>
            <person name="Narita-Yamada S."/>
            <person name="Kawakoshi A."/>
            <person name="Nakamura S."/>
            <person name="Sasagawa M."/>
            <person name="Fukada J."/>
            <person name="Sekine M."/>
            <person name="Kato Y."/>
            <person name="Fukai R."/>
            <person name="Sasaki K."/>
            <person name="Hanamaki A."/>
            <person name="Narita H."/>
            <person name="Konno Y."/>
            <person name="Mori K."/>
            <person name="Yamazaki S."/>
            <person name="Suzuki K."/>
            <person name="Fujita N."/>
        </authorList>
    </citation>
    <scope>NUCLEOTIDE SEQUENCE [LARGE SCALE GENOMIC DNA]</scope>
    <source>
        <strain evidence="7">DSM 21853 / NBRC 104410 / AZM16c01</strain>
    </source>
</reference>
<dbReference type="OrthoDB" id="1633944at2"/>
<dbReference type="Proteomes" id="UP000004793">
    <property type="component" value="Chromosome"/>
</dbReference>
<evidence type="ECO:0000313" key="6">
    <source>
        <dbReference type="EMBL" id="BAL80856.1"/>
    </source>
</evidence>
<feature type="domain" description="RecX first three-helical" evidence="5">
    <location>
        <begin position="16"/>
        <end position="38"/>
    </location>
</feature>
<protein>
    <recommendedName>
        <fullName evidence="3">Regulatory protein RecX</fullName>
    </recommendedName>
</protein>
<sequence length="147" mass="17642">MKNSLQRKKKPSSILNYALNLLSRKDYSEYELRGKLSTYFDSGIEEVIFKLKERGLLSDERYALRLIDRYIKKKYGFLKIKVELEKRGLREFNDILSNLYTDDLEKENIKYFLHKKPKEKLYAYLIQKGFRPHIVQEVLAEKNNLGR</sequence>
<dbReference type="RefSeq" id="WP_014453259.1">
    <property type="nucleotide sequence ID" value="NC_017096.1"/>
</dbReference>
<comment type="similarity">
    <text evidence="2">Belongs to the RecX family.</text>
</comment>
<dbReference type="InterPro" id="IPR053926">
    <property type="entry name" value="RecX_HTH_1st"/>
</dbReference>
<dbReference type="AlphaFoldDB" id="A0A7U6JEL5"/>
<evidence type="ECO:0000256" key="2">
    <source>
        <dbReference type="ARBA" id="ARBA00009695"/>
    </source>
</evidence>
<dbReference type="PANTHER" id="PTHR33602">
    <property type="entry name" value="REGULATORY PROTEIN RECX FAMILY PROTEIN"/>
    <property type="match status" value="1"/>
</dbReference>
<dbReference type="GO" id="GO:0006282">
    <property type="term" value="P:regulation of DNA repair"/>
    <property type="evidence" value="ECO:0007669"/>
    <property type="project" value="InterPro"/>
</dbReference>
<proteinExistence type="inferred from homology"/>
<keyword evidence="4" id="KW-0963">Cytoplasm</keyword>
<keyword evidence="7" id="KW-1185">Reference proteome</keyword>
<evidence type="ECO:0000313" key="7">
    <source>
        <dbReference type="Proteomes" id="UP000004793"/>
    </source>
</evidence>
<dbReference type="InterPro" id="IPR003783">
    <property type="entry name" value="Regulatory_RecX"/>
</dbReference>
<evidence type="ECO:0000259" key="5">
    <source>
        <dbReference type="Pfam" id="PF21982"/>
    </source>
</evidence>
<organism evidence="6 7">
    <name type="scientific">Caldisericum exile (strain DSM 21853 / NBRC 104410 / AZM16c01)</name>
    <dbReference type="NCBI Taxonomy" id="511051"/>
    <lineage>
        <taxon>Bacteria</taxon>
        <taxon>Pseudomonadati</taxon>
        <taxon>Caldisericota/Cryosericota group</taxon>
        <taxon>Caldisericota</taxon>
        <taxon>Caldisericia</taxon>
        <taxon>Caldisericales</taxon>
        <taxon>Caldisericaceae</taxon>
        <taxon>Caldisericum</taxon>
    </lineage>
</organism>
<dbReference type="EMBL" id="AP012051">
    <property type="protein sequence ID" value="BAL80856.1"/>
    <property type="molecule type" value="Genomic_DNA"/>
</dbReference>
<evidence type="ECO:0000256" key="3">
    <source>
        <dbReference type="ARBA" id="ARBA00018111"/>
    </source>
</evidence>
<dbReference type="KEGG" id="cex:CSE_07300"/>
<gene>
    <name evidence="6" type="primary">recX</name>
    <name evidence="6" type="ordered locus">CSE_07300</name>
</gene>